<keyword evidence="1" id="KW-0472">Membrane</keyword>
<protein>
    <submittedName>
        <fullName evidence="2">Uncharacterized protein</fullName>
    </submittedName>
</protein>
<dbReference type="EMBL" id="CAUYUJ010022394">
    <property type="protein sequence ID" value="CAK0910431.1"/>
    <property type="molecule type" value="Genomic_DNA"/>
</dbReference>
<feature type="non-terminal residue" evidence="2">
    <location>
        <position position="127"/>
    </location>
</feature>
<feature type="non-terminal residue" evidence="2">
    <location>
        <position position="1"/>
    </location>
</feature>
<reference evidence="2" key="1">
    <citation type="submission" date="2023-10" db="EMBL/GenBank/DDBJ databases">
        <authorList>
            <person name="Chen Y."/>
            <person name="Shah S."/>
            <person name="Dougan E. K."/>
            <person name="Thang M."/>
            <person name="Chan C."/>
        </authorList>
    </citation>
    <scope>NUCLEOTIDE SEQUENCE [LARGE SCALE GENOMIC DNA]</scope>
</reference>
<evidence type="ECO:0000313" key="3">
    <source>
        <dbReference type="Proteomes" id="UP001189429"/>
    </source>
</evidence>
<evidence type="ECO:0000256" key="1">
    <source>
        <dbReference type="SAM" id="Phobius"/>
    </source>
</evidence>
<keyword evidence="3" id="KW-1185">Reference proteome</keyword>
<accession>A0ABN9YD39</accession>
<feature type="transmembrane region" description="Helical" evidence="1">
    <location>
        <begin position="95"/>
        <end position="113"/>
    </location>
</feature>
<dbReference type="Proteomes" id="UP001189429">
    <property type="component" value="Unassembled WGS sequence"/>
</dbReference>
<keyword evidence="1" id="KW-0812">Transmembrane</keyword>
<evidence type="ECO:0000313" key="2">
    <source>
        <dbReference type="EMBL" id="CAK0910431.1"/>
    </source>
</evidence>
<name>A0ABN9YD39_9DINO</name>
<sequence>TIANVWNASHRKWHLMGKLPCRFGCTGQHGRLFQTTSSAQSGAIALRQLQYSRPCAALSRVGLLGPAIEIDEVVFDIAMCYCAYSGAADHPPMDTFGFCLFGVFVGVFCRVVGLQRGESRICRLGLQ</sequence>
<organism evidence="2 3">
    <name type="scientific">Prorocentrum cordatum</name>
    <dbReference type="NCBI Taxonomy" id="2364126"/>
    <lineage>
        <taxon>Eukaryota</taxon>
        <taxon>Sar</taxon>
        <taxon>Alveolata</taxon>
        <taxon>Dinophyceae</taxon>
        <taxon>Prorocentrales</taxon>
        <taxon>Prorocentraceae</taxon>
        <taxon>Prorocentrum</taxon>
    </lineage>
</organism>
<proteinExistence type="predicted"/>
<gene>
    <name evidence="2" type="ORF">PCOR1329_LOCUS84624</name>
</gene>
<comment type="caution">
    <text evidence="2">The sequence shown here is derived from an EMBL/GenBank/DDBJ whole genome shotgun (WGS) entry which is preliminary data.</text>
</comment>
<keyword evidence="1" id="KW-1133">Transmembrane helix</keyword>